<evidence type="ECO:0000313" key="1">
    <source>
        <dbReference type="EMBL" id="KXB05509.1"/>
    </source>
</evidence>
<proteinExistence type="predicted"/>
<organism evidence="1 2">
    <name type="scientific">candidate division MSBL1 archaeon SCGC-AAA382A03</name>
    <dbReference type="NCBI Taxonomy" id="1698278"/>
    <lineage>
        <taxon>Archaea</taxon>
        <taxon>Methanobacteriati</taxon>
        <taxon>Methanobacteriota</taxon>
        <taxon>candidate division MSBL1</taxon>
    </lineage>
</organism>
<reference evidence="1 2" key="1">
    <citation type="journal article" date="2016" name="Sci. Rep.">
        <title>Metabolic traits of an uncultured archaeal lineage -MSBL1- from brine pools of the Red Sea.</title>
        <authorList>
            <person name="Mwirichia R."/>
            <person name="Alam I."/>
            <person name="Rashid M."/>
            <person name="Vinu M."/>
            <person name="Ba-Alawi W."/>
            <person name="Anthony Kamau A."/>
            <person name="Kamanda Ngugi D."/>
            <person name="Goker M."/>
            <person name="Klenk H.P."/>
            <person name="Bajic V."/>
            <person name="Stingl U."/>
        </authorList>
    </citation>
    <scope>NUCLEOTIDE SEQUENCE [LARGE SCALE GENOMIC DNA]</scope>
    <source>
        <strain evidence="1">SCGC-AAA382A03</strain>
    </source>
</reference>
<comment type="caution">
    <text evidence="1">The sequence shown here is derived from an EMBL/GenBank/DDBJ whole genome shotgun (WGS) entry which is preliminary data.</text>
</comment>
<accession>A0A133VGE1</accession>
<keyword evidence="2" id="KW-1185">Reference proteome</keyword>
<dbReference type="EMBL" id="LHYC01000011">
    <property type="protein sequence ID" value="KXB05509.1"/>
    <property type="molecule type" value="Genomic_DNA"/>
</dbReference>
<protein>
    <submittedName>
        <fullName evidence="1">Uncharacterized protein</fullName>
    </submittedName>
</protein>
<dbReference type="Proteomes" id="UP000070549">
    <property type="component" value="Unassembled WGS sequence"/>
</dbReference>
<gene>
    <name evidence="1" type="ORF">AKJ49_00620</name>
</gene>
<evidence type="ECO:0000313" key="2">
    <source>
        <dbReference type="Proteomes" id="UP000070549"/>
    </source>
</evidence>
<sequence>MFNSQSPQLRANSARRKTHFFKLNSKSSSFLSGPRFMMSVALSRAPFFSFFHHKRKQENELKEGLGFDTLGDCRRGDPFFFFRGMAADGLVPSPLPSRLLPETRGSPLFTSLHFHDEGRKKREAVLPGLSTTRQSRENGGNGGTFERTEASLVLFPLKAKRWIREEGRRRM</sequence>
<dbReference type="AlphaFoldDB" id="A0A133VGE1"/>
<name>A0A133VGE1_9EURY</name>